<dbReference type="SUPFAM" id="SSF55729">
    <property type="entry name" value="Acyl-CoA N-acyltransferases (Nat)"/>
    <property type="match status" value="1"/>
</dbReference>
<evidence type="ECO:0000256" key="1">
    <source>
        <dbReference type="ARBA" id="ARBA00022679"/>
    </source>
</evidence>
<dbReference type="eggNOG" id="COG0456">
    <property type="taxonomic scope" value="Bacteria"/>
</dbReference>
<dbReference type="PROSITE" id="PS51186">
    <property type="entry name" value="GNAT"/>
    <property type="match status" value="1"/>
</dbReference>
<keyword evidence="5" id="KW-1185">Reference proteome</keyword>
<dbReference type="GO" id="GO:0016747">
    <property type="term" value="F:acyltransferase activity, transferring groups other than amino-acyl groups"/>
    <property type="evidence" value="ECO:0007669"/>
    <property type="project" value="InterPro"/>
</dbReference>
<accession>C0GDC9</accession>
<dbReference type="InterPro" id="IPR000182">
    <property type="entry name" value="GNAT_dom"/>
</dbReference>
<dbReference type="PANTHER" id="PTHR43877">
    <property type="entry name" value="AMINOALKYLPHOSPHONATE N-ACETYLTRANSFERASE-RELATED-RELATED"/>
    <property type="match status" value="1"/>
</dbReference>
<dbReference type="EMBL" id="ACJM01000002">
    <property type="protein sequence ID" value="EEG78650.1"/>
    <property type="molecule type" value="Genomic_DNA"/>
</dbReference>
<evidence type="ECO:0000256" key="2">
    <source>
        <dbReference type="ARBA" id="ARBA00023315"/>
    </source>
</evidence>
<dbReference type="Proteomes" id="UP000006443">
    <property type="component" value="Unassembled WGS sequence"/>
</dbReference>
<dbReference type="InterPro" id="IPR016181">
    <property type="entry name" value="Acyl_CoA_acyltransferase"/>
</dbReference>
<protein>
    <submittedName>
        <fullName evidence="4">GCN5-related N-acetyltransferase</fullName>
    </submittedName>
</protein>
<dbReference type="RefSeq" id="WP_008514695.1">
    <property type="nucleotide sequence ID" value="NZ_ACJM01000002.1"/>
</dbReference>
<evidence type="ECO:0000313" key="5">
    <source>
        <dbReference type="Proteomes" id="UP000006443"/>
    </source>
</evidence>
<evidence type="ECO:0000259" key="3">
    <source>
        <dbReference type="PROSITE" id="PS51186"/>
    </source>
</evidence>
<dbReference type="Pfam" id="PF00583">
    <property type="entry name" value="Acetyltransf_1"/>
    <property type="match status" value="1"/>
</dbReference>
<gene>
    <name evidence="4" type="ORF">DealDRAFT_0580</name>
</gene>
<comment type="caution">
    <text evidence="4">The sequence shown here is derived from an EMBL/GenBank/DDBJ whole genome shotgun (WGS) entry which is preliminary data.</text>
</comment>
<evidence type="ECO:0000313" key="4">
    <source>
        <dbReference type="EMBL" id="EEG78650.1"/>
    </source>
</evidence>
<sequence>MSASDIAGLAVLYKQFWGEESSSQLMTQKFKELQNNPHYIFLSAVEGNRLVGSVQGIICEELYGECKPFLVIENLVVDRQRRRQGVGRSLIAEMEKAAIKHGCYQVLFITENHRTEAVNFYSSLGFRKDTHKGFKKQLI</sequence>
<feature type="domain" description="N-acetyltransferase" evidence="3">
    <location>
        <begin position="1"/>
        <end position="139"/>
    </location>
</feature>
<dbReference type="AlphaFoldDB" id="C0GDC9"/>
<proteinExistence type="predicted"/>
<reference evidence="4 5" key="1">
    <citation type="submission" date="2009-02" db="EMBL/GenBank/DDBJ databases">
        <title>Sequencing of the draft genome and assembly of Dethiobacter alkaliphilus AHT 1.</title>
        <authorList>
            <consortium name="US DOE Joint Genome Institute (JGI-PGF)"/>
            <person name="Lucas S."/>
            <person name="Copeland A."/>
            <person name="Lapidus A."/>
            <person name="Glavina del Rio T."/>
            <person name="Dalin E."/>
            <person name="Tice H."/>
            <person name="Bruce D."/>
            <person name="Goodwin L."/>
            <person name="Pitluck S."/>
            <person name="Larimer F."/>
            <person name="Land M.L."/>
            <person name="Hauser L."/>
            <person name="Muyzer G."/>
        </authorList>
    </citation>
    <scope>NUCLEOTIDE SEQUENCE [LARGE SCALE GENOMIC DNA]</scope>
    <source>
        <strain evidence="4 5">AHT 1</strain>
    </source>
</reference>
<keyword evidence="2" id="KW-0012">Acyltransferase</keyword>
<keyword evidence="1 4" id="KW-0808">Transferase</keyword>
<dbReference type="STRING" id="555088.DealDRAFT_0580"/>
<dbReference type="Gene3D" id="3.40.630.30">
    <property type="match status" value="1"/>
</dbReference>
<organism evidence="4 5">
    <name type="scientific">Dethiobacter alkaliphilus AHT 1</name>
    <dbReference type="NCBI Taxonomy" id="555088"/>
    <lineage>
        <taxon>Bacteria</taxon>
        <taxon>Bacillati</taxon>
        <taxon>Bacillota</taxon>
        <taxon>Dethiobacteria</taxon>
        <taxon>Dethiobacterales</taxon>
        <taxon>Dethiobacteraceae</taxon>
        <taxon>Dethiobacter</taxon>
    </lineage>
</organism>
<dbReference type="InterPro" id="IPR050832">
    <property type="entry name" value="Bact_Acetyltransf"/>
</dbReference>
<name>C0GDC9_DETAL</name>